<keyword evidence="2" id="KW-0813">Transport</keyword>
<reference evidence="9" key="1">
    <citation type="journal article" date="2023" name="Access Microbiol">
        <title>De-novo genome assembly for Akanthomyces muscarius, a biocontrol agent of insect agricultural pests.</title>
        <authorList>
            <person name="Erdos Z."/>
            <person name="Studholme D.J."/>
            <person name="Raymond B."/>
            <person name="Sharma M."/>
        </authorList>
    </citation>
    <scope>NUCLEOTIDE SEQUENCE</scope>
    <source>
        <strain evidence="9">Ve6</strain>
    </source>
</reference>
<accession>A0A9W8Q4A1</accession>
<feature type="domain" description="Major facilitator superfamily (MFS) profile" evidence="8">
    <location>
        <begin position="143"/>
        <end position="606"/>
    </location>
</feature>
<dbReference type="GO" id="GO:0005886">
    <property type="term" value="C:plasma membrane"/>
    <property type="evidence" value="ECO:0007669"/>
    <property type="project" value="TreeGrafter"/>
</dbReference>
<feature type="transmembrane region" description="Helical" evidence="7">
    <location>
        <begin position="479"/>
        <end position="498"/>
    </location>
</feature>
<feature type="transmembrane region" description="Helical" evidence="7">
    <location>
        <begin position="553"/>
        <end position="571"/>
    </location>
</feature>
<dbReference type="GO" id="GO:0022857">
    <property type="term" value="F:transmembrane transporter activity"/>
    <property type="evidence" value="ECO:0007669"/>
    <property type="project" value="InterPro"/>
</dbReference>
<feature type="compositionally biased region" description="Basic and acidic residues" evidence="6">
    <location>
        <begin position="105"/>
        <end position="114"/>
    </location>
</feature>
<protein>
    <recommendedName>
        <fullName evidence="8">Major facilitator superfamily (MFS) profile domain-containing protein</fullName>
    </recommendedName>
</protein>
<dbReference type="RefSeq" id="XP_056049808.1">
    <property type="nucleotide sequence ID" value="XM_056192698.1"/>
</dbReference>
<comment type="subcellular location">
    <subcellularLocation>
        <location evidence="1">Membrane</location>
        <topology evidence="1">Multi-pass membrane protein</topology>
    </subcellularLocation>
</comment>
<dbReference type="SUPFAM" id="SSF103473">
    <property type="entry name" value="MFS general substrate transporter"/>
    <property type="match status" value="1"/>
</dbReference>
<dbReference type="Proteomes" id="UP001144673">
    <property type="component" value="Chromosome 3"/>
</dbReference>
<dbReference type="PANTHER" id="PTHR23502">
    <property type="entry name" value="MAJOR FACILITATOR SUPERFAMILY"/>
    <property type="match status" value="1"/>
</dbReference>
<feature type="transmembrane region" description="Helical" evidence="7">
    <location>
        <begin position="141"/>
        <end position="162"/>
    </location>
</feature>
<feature type="transmembrane region" description="Helical" evidence="7">
    <location>
        <begin position="413"/>
        <end position="433"/>
    </location>
</feature>
<dbReference type="InterPro" id="IPR011701">
    <property type="entry name" value="MFS"/>
</dbReference>
<keyword evidence="3 7" id="KW-0812">Transmembrane</keyword>
<dbReference type="PANTHER" id="PTHR23502:SF26">
    <property type="entry name" value="MAJOR FACILITATOR SUPERFAMILY (MFS) PROFILE DOMAIN-CONTAINING PROTEIN"/>
    <property type="match status" value="1"/>
</dbReference>
<dbReference type="FunFam" id="1.20.1250.20:FF:000172">
    <property type="entry name" value="MFS multidrug resistance transporter"/>
    <property type="match status" value="1"/>
</dbReference>
<evidence type="ECO:0000313" key="10">
    <source>
        <dbReference type="Proteomes" id="UP001144673"/>
    </source>
</evidence>
<dbReference type="KEGG" id="amus:LMH87_001426"/>
<evidence type="ECO:0000256" key="2">
    <source>
        <dbReference type="ARBA" id="ARBA00022448"/>
    </source>
</evidence>
<dbReference type="Pfam" id="PF07690">
    <property type="entry name" value="MFS_1"/>
    <property type="match status" value="1"/>
</dbReference>
<dbReference type="PROSITE" id="PS50850">
    <property type="entry name" value="MFS"/>
    <property type="match status" value="1"/>
</dbReference>
<feature type="transmembrane region" description="Helical" evidence="7">
    <location>
        <begin position="298"/>
        <end position="317"/>
    </location>
</feature>
<feature type="transmembrane region" description="Helical" evidence="7">
    <location>
        <begin position="379"/>
        <end position="401"/>
    </location>
</feature>
<feature type="transmembrane region" description="Helical" evidence="7">
    <location>
        <begin position="577"/>
        <end position="600"/>
    </location>
</feature>
<name>A0A9W8Q4A1_AKAMU</name>
<evidence type="ECO:0000256" key="3">
    <source>
        <dbReference type="ARBA" id="ARBA00022692"/>
    </source>
</evidence>
<dbReference type="EMBL" id="JAJHUN010000010">
    <property type="protein sequence ID" value="KAJ4146867.1"/>
    <property type="molecule type" value="Genomic_DNA"/>
</dbReference>
<evidence type="ECO:0000259" key="8">
    <source>
        <dbReference type="PROSITE" id="PS50850"/>
    </source>
</evidence>
<comment type="caution">
    <text evidence="9">The sequence shown here is derived from an EMBL/GenBank/DDBJ whole genome shotgun (WGS) entry which is preliminary data.</text>
</comment>
<keyword evidence="4 7" id="KW-1133">Transmembrane helix</keyword>
<dbReference type="InterPro" id="IPR036259">
    <property type="entry name" value="MFS_trans_sf"/>
</dbReference>
<gene>
    <name evidence="9" type="ORF">LMH87_001426</name>
</gene>
<feature type="transmembrane region" description="Helical" evidence="7">
    <location>
        <begin position="209"/>
        <end position="227"/>
    </location>
</feature>
<evidence type="ECO:0000256" key="5">
    <source>
        <dbReference type="ARBA" id="ARBA00023136"/>
    </source>
</evidence>
<keyword evidence="5 7" id="KW-0472">Membrane</keyword>
<dbReference type="Gene3D" id="1.20.1720.10">
    <property type="entry name" value="Multidrug resistance protein D"/>
    <property type="match status" value="1"/>
</dbReference>
<feature type="transmembrane region" description="Helical" evidence="7">
    <location>
        <begin position="174"/>
        <end position="197"/>
    </location>
</feature>
<evidence type="ECO:0000256" key="4">
    <source>
        <dbReference type="ARBA" id="ARBA00022989"/>
    </source>
</evidence>
<evidence type="ECO:0000313" key="9">
    <source>
        <dbReference type="EMBL" id="KAJ4146867.1"/>
    </source>
</evidence>
<keyword evidence="10" id="KW-1185">Reference proteome</keyword>
<dbReference type="InterPro" id="IPR020846">
    <property type="entry name" value="MFS_dom"/>
</dbReference>
<organism evidence="9 10">
    <name type="scientific">Akanthomyces muscarius</name>
    <name type="common">Entomopathogenic fungus</name>
    <name type="synonym">Lecanicillium muscarium</name>
    <dbReference type="NCBI Taxonomy" id="2231603"/>
    <lineage>
        <taxon>Eukaryota</taxon>
        <taxon>Fungi</taxon>
        <taxon>Dikarya</taxon>
        <taxon>Ascomycota</taxon>
        <taxon>Pezizomycotina</taxon>
        <taxon>Sordariomycetes</taxon>
        <taxon>Hypocreomycetidae</taxon>
        <taxon>Hypocreales</taxon>
        <taxon>Cordycipitaceae</taxon>
        <taxon>Akanthomyces</taxon>
    </lineage>
</organism>
<sequence>MDSYIGATSGRAARRFTSFEGWREVSRGIYVTAGHTAAVFIPDPVYDQEWPPHRDRQVQTRLSRMYRKSINASSAGGSDDKYGQRGLWPNGVTQLTAPRVGAGHEAGKESVAREDTEETEDFGSAEPLEMQFHVFPKKVKWYLVIIIGIAGLFSGLSSNIYLPSLSAIAQDLKVSLSDVGLTITSYLIVQGISPLFWGSLSDTIGRRPVYLYSFSVYIVSNIVLSITPNFPVLLVFRGLQAAGSASTVSIGNGVIQDIATPDERGAFISFYQAIRNFSIAVGPVIGGVLSNFFGFRSVFIFLLIVSSAVLGIIVLFLPETLRTIAGNGSLKLSGIYRPLLSGFVTGKQNTEEPEALAPRPKVNLKTFLKPLLLLREKDILVSLVFGGTVYSVWSIVVATTTGLFKDLFHLDDVLLGVVFLPNGLGTIIGSVIAGKLMTREFLVAERAYLERHPTAAPPSKNKKDIPVDFPIEHARLRHAPWITALFSLATAAYGFTVLQPSQLSLVSKAGWITVPLVLQFVIAATSNAVFAINTTLVSDLCPGKGASSTAINNLVRCGMAALGVAAGDLLLRTFGPAATFLGLAILTAGMGVLLCLELMYGMQWRKARRQKDAIGLKV</sequence>
<dbReference type="AlphaFoldDB" id="A0A9W8Q4A1"/>
<proteinExistence type="predicted"/>
<feature type="region of interest" description="Disordered" evidence="6">
    <location>
        <begin position="98"/>
        <end position="122"/>
    </location>
</feature>
<dbReference type="Gene3D" id="1.20.1250.20">
    <property type="entry name" value="MFS general substrate transporter like domains"/>
    <property type="match status" value="1"/>
</dbReference>
<evidence type="ECO:0000256" key="7">
    <source>
        <dbReference type="SAM" id="Phobius"/>
    </source>
</evidence>
<evidence type="ECO:0000256" key="1">
    <source>
        <dbReference type="ARBA" id="ARBA00004141"/>
    </source>
</evidence>
<dbReference type="GeneID" id="80888585"/>
<evidence type="ECO:0000256" key="6">
    <source>
        <dbReference type="SAM" id="MobiDB-lite"/>
    </source>
</evidence>
<feature type="transmembrane region" description="Helical" evidence="7">
    <location>
        <begin position="510"/>
        <end position="532"/>
    </location>
</feature>